<reference evidence="2 5" key="1">
    <citation type="submission" date="2021-11" db="EMBL/GenBank/DDBJ databases">
        <title>Draft genome sequence of Capnocytophaga sp. strain KC07075 isolated from cat oral cavity.</title>
        <authorList>
            <person name="Suzuki M."/>
            <person name="Imaoka K."/>
            <person name="Kimura M."/>
            <person name="Morikawa S."/>
            <person name="Maeda K."/>
        </authorList>
    </citation>
    <scope>NUCLEOTIDE SEQUENCE</scope>
    <source>
        <strain evidence="2">KC07075</strain>
        <strain evidence="3 5">KC07079</strain>
    </source>
</reference>
<protein>
    <submittedName>
        <fullName evidence="2">Uncharacterized protein</fullName>
    </submittedName>
</protein>
<evidence type="ECO:0000313" key="5">
    <source>
        <dbReference type="Proteomes" id="UP001208692"/>
    </source>
</evidence>
<keyword evidence="1" id="KW-0812">Transmembrane</keyword>
<keyword evidence="1" id="KW-1133">Transmembrane helix</keyword>
<dbReference type="Proteomes" id="UP001207736">
    <property type="component" value="Unassembled WGS sequence"/>
</dbReference>
<feature type="transmembrane region" description="Helical" evidence="1">
    <location>
        <begin position="57"/>
        <end position="83"/>
    </location>
</feature>
<accession>A0AAV5AYL4</accession>
<organism evidence="2 4">
    <name type="scientific">Capnocytophaga catalasegens</name>
    <dbReference type="NCBI Taxonomy" id="1004260"/>
    <lineage>
        <taxon>Bacteria</taxon>
        <taxon>Pseudomonadati</taxon>
        <taxon>Bacteroidota</taxon>
        <taxon>Flavobacteriia</taxon>
        <taxon>Flavobacteriales</taxon>
        <taxon>Flavobacteriaceae</taxon>
        <taxon>Capnocytophaga</taxon>
    </lineage>
</organism>
<keyword evidence="1" id="KW-0472">Membrane</keyword>
<keyword evidence="5" id="KW-1185">Reference proteome</keyword>
<gene>
    <name evidence="2" type="ORF">RCZ15_15180</name>
    <name evidence="3" type="ORF">RCZ16_15410</name>
</gene>
<dbReference type="AlphaFoldDB" id="A0AAV5AYL4"/>
<dbReference type="EMBL" id="BQKA01000029">
    <property type="protein sequence ID" value="GJM50545.1"/>
    <property type="molecule type" value="Genomic_DNA"/>
</dbReference>
<comment type="caution">
    <text evidence="2">The sequence shown here is derived from an EMBL/GenBank/DDBJ whole genome shotgun (WGS) entry which is preliminary data.</text>
</comment>
<evidence type="ECO:0000256" key="1">
    <source>
        <dbReference type="SAM" id="Phobius"/>
    </source>
</evidence>
<feature type="transmembrane region" description="Helical" evidence="1">
    <location>
        <begin position="25"/>
        <end position="45"/>
    </location>
</feature>
<evidence type="ECO:0000313" key="4">
    <source>
        <dbReference type="Proteomes" id="UP001207736"/>
    </source>
</evidence>
<evidence type="ECO:0000313" key="2">
    <source>
        <dbReference type="EMBL" id="GJM50545.1"/>
    </source>
</evidence>
<sequence>MGRMGRSWDKCFIKQCLVMKNKISFIVRVFGSLFSFGLIFLFFFLKKTEIIPAEKFNLFSVTIGVILIVFITLLCMMILHFLIKKYYKT</sequence>
<name>A0AAV5AYL4_9FLAO</name>
<dbReference type="EMBL" id="BQKB01000029">
    <property type="protein sequence ID" value="GJM53224.1"/>
    <property type="molecule type" value="Genomic_DNA"/>
</dbReference>
<evidence type="ECO:0000313" key="3">
    <source>
        <dbReference type="EMBL" id="GJM53224.1"/>
    </source>
</evidence>
<proteinExistence type="predicted"/>
<dbReference type="Proteomes" id="UP001208692">
    <property type="component" value="Unassembled WGS sequence"/>
</dbReference>